<comment type="caution">
    <text evidence="11">The sequence shown here is derived from an EMBL/GenBank/DDBJ whole genome shotgun (WGS) entry which is preliminary data.</text>
</comment>
<sequence length="321" mass="36334">MATATPNSTRVAESGERVPGRKKLFGFLTLKGFGCGRYSSPAVAVRPPDAIPAEKTSRRRRRKKKKNEKKRRRNRGSGLENVVVTVPDVCCTPPGIGFAYDVAENTNADAHRRNHRQVVKIVDGIRSFIRSKVLSKLMEPPWLVQRSRATRQATDLQQPMSTTLADDTAFVRSNVSDARQYNRPHRRSPGISEIVMFEHNPLLDGRLEGSDRFGAWRINADIMSYEELVELSDQIGYVGGGLQEEEILDCLRRPKKSFFKSFDFNSKVKDSKCSICQEECKGDEDLGRLECGHYHHLDCIKQWLLRKNACPICKTVAKPDK</sequence>
<dbReference type="AlphaFoldDB" id="A0AA38T4K7"/>
<dbReference type="SUPFAM" id="SSF57850">
    <property type="entry name" value="RING/U-box"/>
    <property type="match status" value="1"/>
</dbReference>
<dbReference type="Proteomes" id="UP001172457">
    <property type="component" value="Chromosome 4"/>
</dbReference>
<dbReference type="EMBL" id="JARYMX010000004">
    <property type="protein sequence ID" value="KAJ9554280.1"/>
    <property type="molecule type" value="Genomic_DNA"/>
</dbReference>
<keyword evidence="4" id="KW-0479">Metal-binding</keyword>
<dbReference type="InterPro" id="IPR045191">
    <property type="entry name" value="MBR1/2-like"/>
</dbReference>
<evidence type="ECO:0000256" key="3">
    <source>
        <dbReference type="ARBA" id="ARBA00022679"/>
    </source>
</evidence>
<feature type="region of interest" description="Disordered" evidence="9">
    <location>
        <begin position="38"/>
        <end position="79"/>
    </location>
</feature>
<evidence type="ECO:0000256" key="9">
    <source>
        <dbReference type="SAM" id="MobiDB-lite"/>
    </source>
</evidence>
<protein>
    <recommendedName>
        <fullName evidence="2">RING-type E3 ubiquitin transferase</fullName>
        <ecNumber evidence="2">2.3.2.27</ecNumber>
    </recommendedName>
</protein>
<evidence type="ECO:0000256" key="7">
    <source>
        <dbReference type="ARBA" id="ARBA00022833"/>
    </source>
</evidence>
<keyword evidence="3" id="KW-0808">Transferase</keyword>
<keyword evidence="5 8" id="KW-0863">Zinc-finger</keyword>
<evidence type="ECO:0000313" key="11">
    <source>
        <dbReference type="EMBL" id="KAJ9554280.1"/>
    </source>
</evidence>
<keyword evidence="12" id="KW-1185">Reference proteome</keyword>
<dbReference type="PANTHER" id="PTHR22937:SF194">
    <property type="entry name" value="RING-TYPE E3 UBIQUITIN TRANSFERASE"/>
    <property type="match status" value="1"/>
</dbReference>
<keyword evidence="7" id="KW-0862">Zinc</keyword>
<gene>
    <name evidence="11" type="ORF">OSB04_018325</name>
</gene>
<dbReference type="Pfam" id="PF13639">
    <property type="entry name" value="zf-RING_2"/>
    <property type="match status" value="1"/>
</dbReference>
<evidence type="ECO:0000256" key="4">
    <source>
        <dbReference type="ARBA" id="ARBA00022723"/>
    </source>
</evidence>
<dbReference type="InterPro" id="IPR001841">
    <property type="entry name" value="Znf_RING"/>
</dbReference>
<evidence type="ECO:0000256" key="8">
    <source>
        <dbReference type="PROSITE-ProRule" id="PRU00175"/>
    </source>
</evidence>
<feature type="compositionally biased region" description="Basic residues" evidence="9">
    <location>
        <begin position="57"/>
        <end position="75"/>
    </location>
</feature>
<dbReference type="PANTHER" id="PTHR22937">
    <property type="entry name" value="E3 UBIQUITIN-PROTEIN LIGASE RNF165"/>
    <property type="match status" value="1"/>
</dbReference>
<dbReference type="PROSITE" id="PS50089">
    <property type="entry name" value="ZF_RING_2"/>
    <property type="match status" value="1"/>
</dbReference>
<evidence type="ECO:0000259" key="10">
    <source>
        <dbReference type="PROSITE" id="PS50089"/>
    </source>
</evidence>
<name>A0AA38T4K7_9ASTR</name>
<dbReference type="InterPro" id="IPR013083">
    <property type="entry name" value="Znf_RING/FYVE/PHD"/>
</dbReference>
<proteinExistence type="predicted"/>
<comment type="catalytic activity">
    <reaction evidence="1">
        <text>S-ubiquitinyl-[E2 ubiquitin-conjugating enzyme]-L-cysteine + [acceptor protein]-L-lysine = [E2 ubiquitin-conjugating enzyme]-L-cysteine + N(6)-ubiquitinyl-[acceptor protein]-L-lysine.</text>
        <dbReference type="EC" id="2.3.2.27"/>
    </reaction>
</comment>
<evidence type="ECO:0000256" key="2">
    <source>
        <dbReference type="ARBA" id="ARBA00012483"/>
    </source>
</evidence>
<reference evidence="11" key="1">
    <citation type="submission" date="2023-03" db="EMBL/GenBank/DDBJ databases">
        <title>Chromosome-scale reference genome and RAD-based genetic map of yellow starthistle (Centaurea solstitialis) reveal putative structural variation and QTLs associated with invader traits.</title>
        <authorList>
            <person name="Reatini B."/>
            <person name="Cang F.A."/>
            <person name="Jiang Q."/>
            <person name="Mckibben M.T.W."/>
            <person name="Barker M.S."/>
            <person name="Rieseberg L.H."/>
            <person name="Dlugosch K.M."/>
        </authorList>
    </citation>
    <scope>NUCLEOTIDE SEQUENCE</scope>
    <source>
        <strain evidence="11">CAN-66</strain>
        <tissue evidence="11">Leaf</tissue>
    </source>
</reference>
<evidence type="ECO:0000256" key="6">
    <source>
        <dbReference type="ARBA" id="ARBA00022786"/>
    </source>
</evidence>
<evidence type="ECO:0000256" key="1">
    <source>
        <dbReference type="ARBA" id="ARBA00000900"/>
    </source>
</evidence>
<dbReference type="Gene3D" id="3.30.40.10">
    <property type="entry name" value="Zinc/RING finger domain, C3HC4 (zinc finger)"/>
    <property type="match status" value="1"/>
</dbReference>
<dbReference type="EC" id="2.3.2.27" evidence="2"/>
<evidence type="ECO:0000313" key="12">
    <source>
        <dbReference type="Proteomes" id="UP001172457"/>
    </source>
</evidence>
<organism evidence="11 12">
    <name type="scientific">Centaurea solstitialis</name>
    <name type="common">yellow star-thistle</name>
    <dbReference type="NCBI Taxonomy" id="347529"/>
    <lineage>
        <taxon>Eukaryota</taxon>
        <taxon>Viridiplantae</taxon>
        <taxon>Streptophyta</taxon>
        <taxon>Embryophyta</taxon>
        <taxon>Tracheophyta</taxon>
        <taxon>Spermatophyta</taxon>
        <taxon>Magnoliopsida</taxon>
        <taxon>eudicotyledons</taxon>
        <taxon>Gunneridae</taxon>
        <taxon>Pentapetalae</taxon>
        <taxon>asterids</taxon>
        <taxon>campanulids</taxon>
        <taxon>Asterales</taxon>
        <taxon>Asteraceae</taxon>
        <taxon>Carduoideae</taxon>
        <taxon>Cardueae</taxon>
        <taxon>Centaureinae</taxon>
        <taxon>Centaurea</taxon>
    </lineage>
</organism>
<dbReference type="SMART" id="SM00184">
    <property type="entry name" value="RING"/>
    <property type="match status" value="1"/>
</dbReference>
<keyword evidence="6" id="KW-0833">Ubl conjugation pathway</keyword>
<evidence type="ECO:0000256" key="5">
    <source>
        <dbReference type="ARBA" id="ARBA00022771"/>
    </source>
</evidence>
<dbReference type="GO" id="GO:0061630">
    <property type="term" value="F:ubiquitin protein ligase activity"/>
    <property type="evidence" value="ECO:0007669"/>
    <property type="project" value="UniProtKB-EC"/>
</dbReference>
<accession>A0AA38T4K7</accession>
<dbReference type="GO" id="GO:0008270">
    <property type="term" value="F:zinc ion binding"/>
    <property type="evidence" value="ECO:0007669"/>
    <property type="project" value="UniProtKB-KW"/>
</dbReference>
<feature type="domain" description="RING-type" evidence="10">
    <location>
        <begin position="273"/>
        <end position="314"/>
    </location>
</feature>